<keyword evidence="2" id="KW-0812">Transmembrane</keyword>
<name>A0A2G9C8L9_9BURK</name>
<dbReference type="RefSeq" id="WP_099862778.1">
    <property type="nucleotide sequence ID" value="NZ_PEOG01000048.1"/>
</dbReference>
<keyword evidence="2" id="KW-1133">Transmembrane helix</keyword>
<dbReference type="EMBL" id="PEOG01000048">
    <property type="protein sequence ID" value="PIM51984.1"/>
    <property type="molecule type" value="Genomic_DNA"/>
</dbReference>
<comment type="caution">
    <text evidence="3">The sequence shown here is derived from an EMBL/GenBank/DDBJ whole genome shotgun (WGS) entry which is preliminary data.</text>
</comment>
<feature type="compositionally biased region" description="Pro residues" evidence="1">
    <location>
        <begin position="13"/>
        <end position="34"/>
    </location>
</feature>
<keyword evidence="2" id="KW-0472">Membrane</keyword>
<evidence type="ECO:0000256" key="1">
    <source>
        <dbReference type="SAM" id="MobiDB-lite"/>
    </source>
</evidence>
<dbReference type="Proteomes" id="UP000231501">
    <property type="component" value="Unassembled WGS sequence"/>
</dbReference>
<organism evidence="3 4">
    <name type="scientific">Roseateles chitinivorans</name>
    <dbReference type="NCBI Taxonomy" id="2917965"/>
    <lineage>
        <taxon>Bacteria</taxon>
        <taxon>Pseudomonadati</taxon>
        <taxon>Pseudomonadota</taxon>
        <taxon>Betaproteobacteria</taxon>
        <taxon>Burkholderiales</taxon>
        <taxon>Sphaerotilaceae</taxon>
        <taxon>Roseateles</taxon>
    </lineage>
</organism>
<dbReference type="AlphaFoldDB" id="A0A2G9C8L9"/>
<evidence type="ECO:0000313" key="4">
    <source>
        <dbReference type="Proteomes" id="UP000231501"/>
    </source>
</evidence>
<dbReference type="Pfam" id="PF05987">
    <property type="entry name" value="DUF898"/>
    <property type="match status" value="1"/>
</dbReference>
<feature type="region of interest" description="Disordered" evidence="1">
    <location>
        <begin position="13"/>
        <end position="39"/>
    </location>
</feature>
<protein>
    <recommendedName>
        <fullName evidence="5">DUF898 domain-containing protein</fullName>
    </recommendedName>
</protein>
<feature type="transmembrane region" description="Helical" evidence="2">
    <location>
        <begin position="356"/>
        <end position="376"/>
    </location>
</feature>
<proteinExistence type="predicted"/>
<feature type="transmembrane region" description="Helical" evidence="2">
    <location>
        <begin position="75"/>
        <end position="96"/>
    </location>
</feature>
<reference evidence="3 4" key="1">
    <citation type="submission" date="2017-11" db="EMBL/GenBank/DDBJ databases">
        <title>Draft genome sequence of Mitsuaria sp. HWN-4.</title>
        <authorList>
            <person name="Gundlapally S.R."/>
        </authorList>
    </citation>
    <scope>NUCLEOTIDE SEQUENCE [LARGE SCALE GENOMIC DNA]</scope>
    <source>
        <strain evidence="3 4">HWN-4</strain>
    </source>
</reference>
<evidence type="ECO:0000256" key="2">
    <source>
        <dbReference type="SAM" id="Phobius"/>
    </source>
</evidence>
<sequence length="421" mass="45101">MIENKIELELVPKAPPAAPPAPLAPPLPTPPGPRAPVLKPAVAAPSEQTGPMATGLLAKLHEQRLTFTGTGSEYFRIWVVNALLTLATLGIYSAWAKRRKASWFARHTLLAGDGFDFHGDPRRILIGRVLALALLVCYGHAFEWSKGAGFAMLAVLYAFGPMLFAGAQRFKLGNTSWRGVRFGFQASAATVYASCLPLLVAWTVVSVGAGMGLGPIVIGAAGLAVGLLFPLAHGWLKRFQHRHARYGALEFDFQLPVRKFYGLYLILVGVGLVGGFVAGIIAALAMGTLKALFGAQASLVALLAPLSTVGVLWVIGWPIYIARLQKLIWDNTRLAGGIEFAYELPAFSLFKTVMGHGLLTVLTLGLYWPFLAVRIAKLRIEGMTVLSDEPLDTLVVRAAQRRGRGAVGDGVADAFGLDIGW</sequence>
<keyword evidence="4" id="KW-1185">Reference proteome</keyword>
<evidence type="ECO:0008006" key="5">
    <source>
        <dbReference type="Google" id="ProtNLM"/>
    </source>
</evidence>
<feature type="transmembrane region" description="Helical" evidence="2">
    <location>
        <begin position="263"/>
        <end position="287"/>
    </location>
</feature>
<dbReference type="OrthoDB" id="9765721at2"/>
<feature type="transmembrane region" description="Helical" evidence="2">
    <location>
        <begin position="216"/>
        <end position="236"/>
    </location>
</feature>
<feature type="transmembrane region" description="Helical" evidence="2">
    <location>
        <begin position="125"/>
        <end position="142"/>
    </location>
</feature>
<feature type="transmembrane region" description="Helical" evidence="2">
    <location>
        <begin position="299"/>
        <end position="322"/>
    </location>
</feature>
<evidence type="ECO:0000313" key="3">
    <source>
        <dbReference type="EMBL" id="PIM51984.1"/>
    </source>
</evidence>
<feature type="transmembrane region" description="Helical" evidence="2">
    <location>
        <begin position="188"/>
        <end position="210"/>
    </location>
</feature>
<gene>
    <name evidence="3" type="ORF">CS062_16910</name>
</gene>
<accession>A0A2G9C8L9</accession>
<feature type="transmembrane region" description="Helical" evidence="2">
    <location>
        <begin position="148"/>
        <end position="167"/>
    </location>
</feature>
<dbReference type="InterPro" id="IPR010295">
    <property type="entry name" value="DUF898"/>
</dbReference>